<protein>
    <recommendedName>
        <fullName evidence="2">Terminase small subunit</fullName>
    </recommendedName>
</protein>
<evidence type="ECO:0000313" key="1">
    <source>
        <dbReference type="EMBL" id="CAB4132135.1"/>
    </source>
</evidence>
<gene>
    <name evidence="1" type="ORF">UFOVP134_40</name>
</gene>
<evidence type="ECO:0008006" key="2">
    <source>
        <dbReference type="Google" id="ProtNLM"/>
    </source>
</evidence>
<dbReference type="Gene3D" id="1.10.10.1400">
    <property type="entry name" value="Terminase, small subunit, N-terminal DNA-binding domain, HTH motif"/>
    <property type="match status" value="1"/>
</dbReference>
<sequence length="188" mass="20675">MELILEIPDDADLGPAMRELNPSQRAFVFAVVECGGDYTRAAAAAGYGDKGKDQATYVNTIRAAGSRLSRDKKVIAAMREEAERRLQASALMAVEQLKLMALDPHSKHQYKAAVALLDRLGMAPIDRKEITVKHRMTDEQLKASIRDFADKMGLDPAKLLGHNRAVEANITEAEFEPVTGREGLEDLL</sequence>
<accession>A0A6J5LDS5</accession>
<reference evidence="1" key="1">
    <citation type="submission" date="2020-04" db="EMBL/GenBank/DDBJ databases">
        <authorList>
            <person name="Chiriac C."/>
            <person name="Salcher M."/>
            <person name="Ghai R."/>
            <person name="Kavagutti S V."/>
        </authorList>
    </citation>
    <scope>NUCLEOTIDE SEQUENCE</scope>
</reference>
<dbReference type="InterPro" id="IPR038713">
    <property type="entry name" value="Terminase_Gp1_N_sf"/>
</dbReference>
<proteinExistence type="predicted"/>
<dbReference type="EMBL" id="LR796258">
    <property type="protein sequence ID" value="CAB4132135.1"/>
    <property type="molecule type" value="Genomic_DNA"/>
</dbReference>
<name>A0A6J5LDS5_9CAUD</name>
<organism evidence="1">
    <name type="scientific">uncultured Caudovirales phage</name>
    <dbReference type="NCBI Taxonomy" id="2100421"/>
    <lineage>
        <taxon>Viruses</taxon>
        <taxon>Duplodnaviria</taxon>
        <taxon>Heunggongvirae</taxon>
        <taxon>Uroviricota</taxon>
        <taxon>Caudoviricetes</taxon>
        <taxon>Peduoviridae</taxon>
        <taxon>Maltschvirus</taxon>
        <taxon>Maltschvirus maltsch</taxon>
    </lineage>
</organism>